<sequence>MLEIEAVHKTYGEGDAAYEALRGVCLSVESGSFTALMGPSGCGKSTLLHIAGAMDRVTSGTVRLAGRPLDALSDQQLTDVRRRQVGFVFQSFNLLPTLTAVENVALPLTLDRVADREASSRAQAALEKVDLPAKGKSFPSQLSGGEMQRVAIARAVAIEPDLLIADEPTGSLDSENGVRILDLLAELNGSLGITILMATHSHEAARYAGRRLTMRDGRLESAQEADALSANL</sequence>
<dbReference type="AlphaFoldDB" id="A0A5C5YTN3"/>
<keyword evidence="7" id="KW-1185">Reference proteome</keyword>
<dbReference type="Gene3D" id="3.40.50.300">
    <property type="entry name" value="P-loop containing nucleotide triphosphate hydrolases"/>
    <property type="match status" value="1"/>
</dbReference>
<dbReference type="OrthoDB" id="273392at2"/>
<evidence type="ECO:0000259" key="5">
    <source>
        <dbReference type="PROSITE" id="PS50893"/>
    </source>
</evidence>
<evidence type="ECO:0000313" key="6">
    <source>
        <dbReference type="EMBL" id="TWT78372.1"/>
    </source>
</evidence>
<dbReference type="CDD" id="cd03255">
    <property type="entry name" value="ABC_MJ0796_LolCDE_FtsE"/>
    <property type="match status" value="1"/>
</dbReference>
<evidence type="ECO:0000256" key="2">
    <source>
        <dbReference type="ARBA" id="ARBA00022741"/>
    </source>
</evidence>
<evidence type="ECO:0000256" key="3">
    <source>
        <dbReference type="ARBA" id="ARBA00022840"/>
    </source>
</evidence>
<dbReference type="PROSITE" id="PS50893">
    <property type="entry name" value="ABC_TRANSPORTER_2"/>
    <property type="match status" value="1"/>
</dbReference>
<evidence type="ECO:0000256" key="4">
    <source>
        <dbReference type="ARBA" id="ARBA00038388"/>
    </source>
</evidence>
<dbReference type="SMART" id="SM00382">
    <property type="entry name" value="AAA"/>
    <property type="match status" value="1"/>
</dbReference>
<dbReference type="InterPro" id="IPR003439">
    <property type="entry name" value="ABC_transporter-like_ATP-bd"/>
</dbReference>
<organism evidence="6 7">
    <name type="scientific">Posidoniimonas polymericola</name>
    <dbReference type="NCBI Taxonomy" id="2528002"/>
    <lineage>
        <taxon>Bacteria</taxon>
        <taxon>Pseudomonadati</taxon>
        <taxon>Planctomycetota</taxon>
        <taxon>Planctomycetia</taxon>
        <taxon>Pirellulales</taxon>
        <taxon>Lacipirellulaceae</taxon>
        <taxon>Posidoniimonas</taxon>
    </lineage>
</organism>
<comment type="caution">
    <text evidence="6">The sequence shown here is derived from an EMBL/GenBank/DDBJ whole genome shotgun (WGS) entry which is preliminary data.</text>
</comment>
<dbReference type="Pfam" id="PF00005">
    <property type="entry name" value="ABC_tran"/>
    <property type="match status" value="1"/>
</dbReference>
<dbReference type="InterPro" id="IPR015854">
    <property type="entry name" value="ABC_transpr_LolD-like"/>
</dbReference>
<protein>
    <submittedName>
        <fullName evidence="6">Bacitracin export ATP-binding protein BceA</fullName>
    </submittedName>
</protein>
<dbReference type="PANTHER" id="PTHR24220">
    <property type="entry name" value="IMPORT ATP-BINDING PROTEIN"/>
    <property type="match status" value="1"/>
</dbReference>
<dbReference type="EMBL" id="SJPO01000002">
    <property type="protein sequence ID" value="TWT78372.1"/>
    <property type="molecule type" value="Genomic_DNA"/>
</dbReference>
<dbReference type="GO" id="GO:0098796">
    <property type="term" value="C:membrane protein complex"/>
    <property type="evidence" value="ECO:0007669"/>
    <property type="project" value="UniProtKB-ARBA"/>
</dbReference>
<dbReference type="PROSITE" id="PS00211">
    <property type="entry name" value="ABC_TRANSPORTER_1"/>
    <property type="match status" value="1"/>
</dbReference>
<feature type="domain" description="ABC transporter" evidence="5">
    <location>
        <begin position="2"/>
        <end position="232"/>
    </location>
</feature>
<name>A0A5C5YTN3_9BACT</name>
<comment type="similarity">
    <text evidence="4">Belongs to the ABC transporter superfamily. Macrolide exporter (TC 3.A.1.122) family.</text>
</comment>
<dbReference type="Proteomes" id="UP000318478">
    <property type="component" value="Unassembled WGS sequence"/>
</dbReference>
<dbReference type="InterPro" id="IPR017871">
    <property type="entry name" value="ABC_transporter-like_CS"/>
</dbReference>
<dbReference type="InterPro" id="IPR003593">
    <property type="entry name" value="AAA+_ATPase"/>
</dbReference>
<dbReference type="GO" id="GO:0005886">
    <property type="term" value="C:plasma membrane"/>
    <property type="evidence" value="ECO:0007669"/>
    <property type="project" value="TreeGrafter"/>
</dbReference>
<dbReference type="GO" id="GO:0005524">
    <property type="term" value="F:ATP binding"/>
    <property type="evidence" value="ECO:0007669"/>
    <property type="project" value="UniProtKB-KW"/>
</dbReference>
<gene>
    <name evidence="6" type="primary">bceA</name>
    <name evidence="6" type="ORF">Pla123a_11630</name>
</gene>
<dbReference type="SUPFAM" id="SSF52540">
    <property type="entry name" value="P-loop containing nucleoside triphosphate hydrolases"/>
    <property type="match status" value="1"/>
</dbReference>
<proteinExistence type="inferred from homology"/>
<dbReference type="InterPro" id="IPR027417">
    <property type="entry name" value="P-loop_NTPase"/>
</dbReference>
<reference evidence="6 7" key="1">
    <citation type="submission" date="2019-02" db="EMBL/GenBank/DDBJ databases">
        <title>Deep-cultivation of Planctomycetes and their phenomic and genomic characterization uncovers novel biology.</title>
        <authorList>
            <person name="Wiegand S."/>
            <person name="Jogler M."/>
            <person name="Boedeker C."/>
            <person name="Pinto D."/>
            <person name="Vollmers J."/>
            <person name="Rivas-Marin E."/>
            <person name="Kohn T."/>
            <person name="Peeters S.H."/>
            <person name="Heuer A."/>
            <person name="Rast P."/>
            <person name="Oberbeckmann S."/>
            <person name="Bunk B."/>
            <person name="Jeske O."/>
            <person name="Meyerdierks A."/>
            <person name="Storesund J.E."/>
            <person name="Kallscheuer N."/>
            <person name="Luecker S."/>
            <person name="Lage O.M."/>
            <person name="Pohl T."/>
            <person name="Merkel B.J."/>
            <person name="Hornburger P."/>
            <person name="Mueller R.-W."/>
            <person name="Bruemmer F."/>
            <person name="Labrenz M."/>
            <person name="Spormann A.M."/>
            <person name="Op Den Camp H."/>
            <person name="Overmann J."/>
            <person name="Amann R."/>
            <person name="Jetten M.S.M."/>
            <person name="Mascher T."/>
            <person name="Medema M.H."/>
            <person name="Devos D.P."/>
            <person name="Kaster A.-K."/>
            <person name="Ovreas L."/>
            <person name="Rohde M."/>
            <person name="Galperin M.Y."/>
            <person name="Jogler C."/>
        </authorList>
    </citation>
    <scope>NUCLEOTIDE SEQUENCE [LARGE SCALE GENOMIC DNA]</scope>
    <source>
        <strain evidence="6 7">Pla123a</strain>
    </source>
</reference>
<accession>A0A5C5YTN3</accession>
<dbReference type="FunFam" id="3.40.50.300:FF:000032">
    <property type="entry name" value="Export ABC transporter ATP-binding protein"/>
    <property type="match status" value="1"/>
</dbReference>
<dbReference type="GO" id="GO:0022857">
    <property type="term" value="F:transmembrane transporter activity"/>
    <property type="evidence" value="ECO:0007669"/>
    <property type="project" value="TreeGrafter"/>
</dbReference>
<dbReference type="GO" id="GO:0016887">
    <property type="term" value="F:ATP hydrolysis activity"/>
    <property type="evidence" value="ECO:0007669"/>
    <property type="project" value="InterPro"/>
</dbReference>
<evidence type="ECO:0000313" key="7">
    <source>
        <dbReference type="Proteomes" id="UP000318478"/>
    </source>
</evidence>
<evidence type="ECO:0000256" key="1">
    <source>
        <dbReference type="ARBA" id="ARBA00022448"/>
    </source>
</evidence>
<dbReference type="InterPro" id="IPR017911">
    <property type="entry name" value="MacB-like_ATP-bd"/>
</dbReference>
<dbReference type="RefSeq" id="WP_146584779.1">
    <property type="nucleotide sequence ID" value="NZ_SJPO01000002.1"/>
</dbReference>
<keyword evidence="3 6" id="KW-0067">ATP-binding</keyword>
<keyword evidence="1" id="KW-0813">Transport</keyword>
<keyword evidence="2" id="KW-0547">Nucleotide-binding</keyword>